<protein>
    <submittedName>
        <fullName evidence="1">Uncharacterized protein</fullName>
    </submittedName>
</protein>
<gene>
    <name evidence="1" type="ORF">PoMZ_12010</name>
</gene>
<evidence type="ECO:0000313" key="2">
    <source>
        <dbReference type="Proteomes" id="UP000294847"/>
    </source>
</evidence>
<reference evidence="1 2" key="1">
    <citation type="journal article" date="2019" name="Mol. Biol. Evol.">
        <title>Blast fungal genomes show frequent chromosomal changes, gene gains and losses, and effector gene turnover.</title>
        <authorList>
            <person name="Gomez Luciano L.B."/>
            <person name="Jason Tsai I."/>
            <person name="Chuma I."/>
            <person name="Tosa Y."/>
            <person name="Chen Y.H."/>
            <person name="Li J.Y."/>
            <person name="Li M.Y."/>
            <person name="Jade Lu M.Y."/>
            <person name="Nakayashiki H."/>
            <person name="Li W.H."/>
        </authorList>
    </citation>
    <scope>NUCLEOTIDE SEQUENCE [LARGE SCALE GENOMIC DNA]</scope>
    <source>
        <strain evidence="1">MZ5-1-6</strain>
    </source>
</reference>
<name>A0A4P7NLY8_PYROR</name>
<evidence type="ECO:0000313" key="1">
    <source>
        <dbReference type="EMBL" id="QBZ63116.1"/>
    </source>
</evidence>
<dbReference type="AlphaFoldDB" id="A0A4P7NLY8"/>
<feature type="non-terminal residue" evidence="1">
    <location>
        <position position="77"/>
    </location>
</feature>
<dbReference type="EMBL" id="CP034208">
    <property type="protein sequence ID" value="QBZ63116.1"/>
    <property type="molecule type" value="Genomic_DNA"/>
</dbReference>
<dbReference type="Proteomes" id="UP000294847">
    <property type="component" value="Chromosome 5"/>
</dbReference>
<accession>A0A4P7NLY8</accession>
<organism evidence="1 2">
    <name type="scientific">Pyricularia oryzae</name>
    <name type="common">Rice blast fungus</name>
    <name type="synonym">Magnaporthe oryzae</name>
    <dbReference type="NCBI Taxonomy" id="318829"/>
    <lineage>
        <taxon>Eukaryota</taxon>
        <taxon>Fungi</taxon>
        <taxon>Dikarya</taxon>
        <taxon>Ascomycota</taxon>
        <taxon>Pezizomycotina</taxon>
        <taxon>Sordariomycetes</taxon>
        <taxon>Sordariomycetidae</taxon>
        <taxon>Magnaporthales</taxon>
        <taxon>Pyriculariaceae</taxon>
        <taxon>Pyricularia</taxon>
    </lineage>
</organism>
<proteinExistence type="predicted"/>
<sequence>MPRHEHFGAALTAYWPRGDGQLESFNGHVNSSIHVRGGARQSVYISSKYFSFVETKCVWVSHLWDMISTITPDYRIN</sequence>